<evidence type="ECO:0000313" key="3">
    <source>
        <dbReference type="EMBL" id="KAK9749819.1"/>
    </source>
</evidence>
<dbReference type="InterPro" id="IPR029058">
    <property type="entry name" value="AB_hydrolase_fold"/>
</dbReference>
<reference evidence="3" key="1">
    <citation type="submission" date="2024-03" db="EMBL/GenBank/DDBJ databases">
        <title>WGS assembly of Saponaria officinalis var. Norfolk2.</title>
        <authorList>
            <person name="Jenkins J."/>
            <person name="Shu S."/>
            <person name="Grimwood J."/>
            <person name="Barry K."/>
            <person name="Goodstein D."/>
            <person name="Schmutz J."/>
            <person name="Leebens-Mack J."/>
            <person name="Osbourn A."/>
        </authorList>
    </citation>
    <scope>NUCLEOTIDE SEQUENCE [LARGE SCALE GENOMIC DNA]</scope>
    <source>
        <strain evidence="3">JIC</strain>
    </source>
</reference>
<dbReference type="Gene3D" id="3.40.50.1820">
    <property type="entry name" value="alpha/beta hydrolase"/>
    <property type="match status" value="1"/>
</dbReference>
<comment type="similarity">
    <text evidence="1">Belongs to the 'GDXG' lipolytic enzyme family.</text>
</comment>
<dbReference type="EMBL" id="JBDFQZ010000002">
    <property type="protein sequence ID" value="KAK9749819.1"/>
    <property type="molecule type" value="Genomic_DNA"/>
</dbReference>
<dbReference type="Proteomes" id="UP001443914">
    <property type="component" value="Unassembled WGS sequence"/>
</dbReference>
<accession>A0AAW1MUI0</accession>
<sequence>MAEEKGVVDEVSGWLRVYDDGSVDRTWVGPPEAKFMVDPVQPHENFVDGVAVRDVDPLSGPSVRIYMPEPRSEDESGDYKLPIVLHFHGGGFCISQPDWFLYYTVYSKLARLGRVIVVSVYLRLAPENRLPAAIDDGYGALLWLTSLARTQTYDPWLSNKADFKRVFLIGDSSGANLVHEVAFQGDKTDLNPLKLVGLIPIHPGIARSTRSKSELEMPQTAFLTLDMVDQFLGLALPIRGTKDDPIICPMDRDAPPVSRVRLPPIMYCVADKDLFIDTQMEWYEALKKEGESAELYESHNMSHSFYLNYLGVKLDDNAKIQFEKLFDKIIDFIKRH</sequence>
<evidence type="ECO:0000313" key="4">
    <source>
        <dbReference type="Proteomes" id="UP001443914"/>
    </source>
</evidence>
<dbReference type="InterPro" id="IPR013094">
    <property type="entry name" value="AB_hydrolase_3"/>
</dbReference>
<dbReference type="GO" id="GO:0016787">
    <property type="term" value="F:hydrolase activity"/>
    <property type="evidence" value="ECO:0007669"/>
    <property type="project" value="InterPro"/>
</dbReference>
<dbReference type="PANTHER" id="PTHR23024">
    <property type="entry name" value="ARYLACETAMIDE DEACETYLASE"/>
    <property type="match status" value="1"/>
</dbReference>
<evidence type="ECO:0000259" key="2">
    <source>
        <dbReference type="Pfam" id="PF07859"/>
    </source>
</evidence>
<evidence type="ECO:0000256" key="1">
    <source>
        <dbReference type="ARBA" id="ARBA00010515"/>
    </source>
</evidence>
<organism evidence="3 4">
    <name type="scientific">Saponaria officinalis</name>
    <name type="common">Common soapwort</name>
    <name type="synonym">Lychnis saponaria</name>
    <dbReference type="NCBI Taxonomy" id="3572"/>
    <lineage>
        <taxon>Eukaryota</taxon>
        <taxon>Viridiplantae</taxon>
        <taxon>Streptophyta</taxon>
        <taxon>Embryophyta</taxon>
        <taxon>Tracheophyta</taxon>
        <taxon>Spermatophyta</taxon>
        <taxon>Magnoliopsida</taxon>
        <taxon>eudicotyledons</taxon>
        <taxon>Gunneridae</taxon>
        <taxon>Pentapetalae</taxon>
        <taxon>Caryophyllales</taxon>
        <taxon>Caryophyllaceae</taxon>
        <taxon>Caryophylleae</taxon>
        <taxon>Saponaria</taxon>
    </lineage>
</organism>
<comment type="caution">
    <text evidence="3">The sequence shown here is derived from an EMBL/GenBank/DDBJ whole genome shotgun (WGS) entry which is preliminary data.</text>
</comment>
<keyword evidence="4" id="KW-1185">Reference proteome</keyword>
<dbReference type="InterPro" id="IPR050466">
    <property type="entry name" value="Carboxylest/Gibb_receptor"/>
</dbReference>
<dbReference type="AlphaFoldDB" id="A0AAW1MUI0"/>
<dbReference type="SUPFAM" id="SSF53474">
    <property type="entry name" value="alpha/beta-Hydrolases"/>
    <property type="match status" value="1"/>
</dbReference>
<feature type="domain" description="Alpha/beta hydrolase fold-3" evidence="2">
    <location>
        <begin position="84"/>
        <end position="306"/>
    </location>
</feature>
<gene>
    <name evidence="3" type="ORF">RND81_02G152800</name>
</gene>
<protein>
    <recommendedName>
        <fullName evidence="2">Alpha/beta hydrolase fold-3 domain-containing protein</fullName>
    </recommendedName>
</protein>
<dbReference type="Pfam" id="PF07859">
    <property type="entry name" value="Abhydrolase_3"/>
    <property type="match status" value="1"/>
</dbReference>
<dbReference type="PANTHER" id="PTHR23024:SF135">
    <property type="entry name" value="CELL DEATH ASSOCIATED PROTEIN"/>
    <property type="match status" value="1"/>
</dbReference>
<proteinExistence type="inferred from homology"/>
<name>A0AAW1MUI0_SAPOF</name>